<sequence length="142" mass="15831">MAGLMGVTAFLSMWINNSAATSIMLPVSIAISDELERHGKTYHDKKQAIKEATAAVNEVLEINETKISDRRTTKEVILDALHIEEPKTQVTIEAKQRFSLLCGKQTQLKVVKPYEKKYEEIKKTFLFATDYSATIGGLASLV</sequence>
<proteinExistence type="predicted"/>
<dbReference type="GO" id="GO:0005886">
    <property type="term" value="C:plasma membrane"/>
    <property type="evidence" value="ECO:0007669"/>
    <property type="project" value="TreeGrafter"/>
</dbReference>
<evidence type="ECO:0000256" key="1">
    <source>
        <dbReference type="ARBA" id="ARBA00004141"/>
    </source>
</evidence>
<evidence type="ECO:0000313" key="7">
    <source>
        <dbReference type="Proteomes" id="UP000663844"/>
    </source>
</evidence>
<feature type="chain" id="PRO_5032581052" evidence="5">
    <location>
        <begin position="21"/>
        <end position="142"/>
    </location>
</feature>
<comment type="caution">
    <text evidence="6">The sequence shown here is derived from an EMBL/GenBank/DDBJ whole genome shotgun (WGS) entry which is preliminary data.</text>
</comment>
<dbReference type="EMBL" id="CAJOAZ010018098">
    <property type="protein sequence ID" value="CAF4322530.1"/>
    <property type="molecule type" value="Genomic_DNA"/>
</dbReference>
<dbReference type="PANTHER" id="PTHR10283">
    <property type="entry name" value="SOLUTE CARRIER FAMILY 13 MEMBER"/>
    <property type="match status" value="1"/>
</dbReference>
<evidence type="ECO:0000313" key="6">
    <source>
        <dbReference type="EMBL" id="CAF4322530.1"/>
    </source>
</evidence>
<dbReference type="GO" id="GO:0022857">
    <property type="term" value="F:transmembrane transporter activity"/>
    <property type="evidence" value="ECO:0007669"/>
    <property type="project" value="TreeGrafter"/>
</dbReference>
<name>A0A820J7L7_9BILA</name>
<keyword evidence="2" id="KW-0812">Transmembrane</keyword>
<evidence type="ECO:0000256" key="3">
    <source>
        <dbReference type="ARBA" id="ARBA00022989"/>
    </source>
</evidence>
<evidence type="ECO:0000256" key="2">
    <source>
        <dbReference type="ARBA" id="ARBA00022692"/>
    </source>
</evidence>
<keyword evidence="4" id="KW-0472">Membrane</keyword>
<gene>
    <name evidence="6" type="ORF">OXD698_LOCUS47252</name>
</gene>
<organism evidence="6 7">
    <name type="scientific">Adineta steineri</name>
    <dbReference type="NCBI Taxonomy" id="433720"/>
    <lineage>
        <taxon>Eukaryota</taxon>
        <taxon>Metazoa</taxon>
        <taxon>Spiralia</taxon>
        <taxon>Gnathifera</taxon>
        <taxon>Rotifera</taxon>
        <taxon>Eurotatoria</taxon>
        <taxon>Bdelloidea</taxon>
        <taxon>Adinetida</taxon>
        <taxon>Adinetidae</taxon>
        <taxon>Adineta</taxon>
    </lineage>
</organism>
<reference evidence="6" key="1">
    <citation type="submission" date="2021-02" db="EMBL/GenBank/DDBJ databases">
        <authorList>
            <person name="Nowell W R."/>
        </authorList>
    </citation>
    <scope>NUCLEOTIDE SEQUENCE</scope>
</reference>
<dbReference type="AlphaFoldDB" id="A0A820J7L7"/>
<keyword evidence="3" id="KW-1133">Transmembrane helix</keyword>
<feature type="non-terminal residue" evidence="6">
    <location>
        <position position="1"/>
    </location>
</feature>
<evidence type="ECO:0000256" key="4">
    <source>
        <dbReference type="ARBA" id="ARBA00023136"/>
    </source>
</evidence>
<keyword evidence="5" id="KW-0732">Signal</keyword>
<accession>A0A820J7L7</accession>
<feature type="signal peptide" evidence="5">
    <location>
        <begin position="1"/>
        <end position="20"/>
    </location>
</feature>
<protein>
    <submittedName>
        <fullName evidence="6">Uncharacterized protein</fullName>
    </submittedName>
</protein>
<dbReference type="PANTHER" id="PTHR10283:SF82">
    <property type="entry name" value="SOLUTE CARRIER FAMILY 13 MEMBER 2"/>
    <property type="match status" value="1"/>
</dbReference>
<comment type="subcellular location">
    <subcellularLocation>
        <location evidence="1">Membrane</location>
        <topology evidence="1">Multi-pass membrane protein</topology>
    </subcellularLocation>
</comment>
<dbReference type="Proteomes" id="UP000663844">
    <property type="component" value="Unassembled WGS sequence"/>
</dbReference>
<evidence type="ECO:0000256" key="5">
    <source>
        <dbReference type="SAM" id="SignalP"/>
    </source>
</evidence>